<comment type="caution">
    <text evidence="1">The sequence shown here is derived from an EMBL/GenBank/DDBJ whole genome shotgun (WGS) entry which is preliminary data.</text>
</comment>
<keyword evidence="2" id="KW-1185">Reference proteome</keyword>
<dbReference type="EMBL" id="BSSV01000001">
    <property type="protein sequence ID" value="GLX84766.1"/>
    <property type="molecule type" value="Genomic_DNA"/>
</dbReference>
<gene>
    <name evidence="1" type="ORF">tloyanaT_10180</name>
</gene>
<organism evidence="1 2">
    <name type="scientific">Thalassotalea loyana</name>
    <dbReference type="NCBI Taxonomy" id="280483"/>
    <lineage>
        <taxon>Bacteria</taxon>
        <taxon>Pseudomonadati</taxon>
        <taxon>Pseudomonadota</taxon>
        <taxon>Gammaproteobacteria</taxon>
        <taxon>Alteromonadales</taxon>
        <taxon>Colwelliaceae</taxon>
        <taxon>Thalassotalea</taxon>
    </lineage>
</organism>
<evidence type="ECO:0000313" key="2">
    <source>
        <dbReference type="Proteomes" id="UP001157134"/>
    </source>
</evidence>
<protein>
    <recommendedName>
        <fullName evidence="3">DUF4404 family protein</fullName>
    </recommendedName>
</protein>
<name>A0ABQ6HCZ3_9GAMM</name>
<sequence>MSLFKHDDKQDARLDALEQHIRGLSQLVQQSQMDIASVNITLLSLQRQLAEKLSTNELDPSFQVLNDEIKNTRADLERVSEAAADAWEPLQAGVTQSLSVLRDQIEQLKVNE</sequence>
<dbReference type="RefSeq" id="WP_284296390.1">
    <property type="nucleotide sequence ID" value="NZ_BSSV01000001.1"/>
</dbReference>
<accession>A0ABQ6HCZ3</accession>
<evidence type="ECO:0000313" key="1">
    <source>
        <dbReference type="EMBL" id="GLX84766.1"/>
    </source>
</evidence>
<evidence type="ECO:0008006" key="3">
    <source>
        <dbReference type="Google" id="ProtNLM"/>
    </source>
</evidence>
<proteinExistence type="predicted"/>
<dbReference type="Proteomes" id="UP001157134">
    <property type="component" value="Unassembled WGS sequence"/>
</dbReference>
<reference evidence="1 2" key="1">
    <citation type="submission" date="2023-03" db="EMBL/GenBank/DDBJ databases">
        <title>Thalassotalea loyana LMG 22536T draft genome sequence.</title>
        <authorList>
            <person name="Sawabe T."/>
        </authorList>
    </citation>
    <scope>NUCLEOTIDE SEQUENCE [LARGE SCALE GENOMIC DNA]</scope>
    <source>
        <strain evidence="1 2">LMG 22536</strain>
    </source>
</reference>